<name>A0A6A5AL81_APHAT</name>
<dbReference type="SUPFAM" id="SSF52047">
    <property type="entry name" value="RNI-like"/>
    <property type="match status" value="1"/>
</dbReference>
<comment type="caution">
    <text evidence="2">The sequence shown here is derived from an EMBL/GenBank/DDBJ whole genome shotgun (WGS) entry which is preliminary data.</text>
</comment>
<reference evidence="2 3" key="1">
    <citation type="submission" date="2019-06" db="EMBL/GenBank/DDBJ databases">
        <title>Genomics analysis of Aphanomyces spp. identifies a new class of oomycete effector associated with host adaptation.</title>
        <authorList>
            <person name="Gaulin E."/>
        </authorList>
    </citation>
    <scope>NUCLEOTIDE SEQUENCE [LARGE SCALE GENOMIC DNA]</scope>
    <source>
        <strain evidence="2 3">E</strain>
    </source>
</reference>
<keyword evidence="1" id="KW-0677">Repeat</keyword>
<dbReference type="PANTHER" id="PTHR24111">
    <property type="entry name" value="LEUCINE-RICH REPEAT-CONTAINING PROTEIN 34"/>
    <property type="match status" value="1"/>
</dbReference>
<gene>
    <name evidence="2" type="ORF">AaE_005934</name>
</gene>
<dbReference type="VEuPathDB" id="FungiDB:H257_12159"/>
<dbReference type="Gene3D" id="3.80.10.10">
    <property type="entry name" value="Ribonuclease Inhibitor"/>
    <property type="match status" value="2"/>
</dbReference>
<evidence type="ECO:0000313" key="2">
    <source>
        <dbReference type="EMBL" id="KAF0752721.1"/>
    </source>
</evidence>
<protein>
    <submittedName>
        <fullName evidence="2">Uncharacterized protein</fullName>
    </submittedName>
</protein>
<dbReference type="InterPro" id="IPR032675">
    <property type="entry name" value="LRR_dom_sf"/>
</dbReference>
<dbReference type="InterPro" id="IPR052201">
    <property type="entry name" value="LRR-containing_regulator"/>
</dbReference>
<evidence type="ECO:0000313" key="3">
    <source>
        <dbReference type="Proteomes" id="UP000469452"/>
    </source>
</evidence>
<accession>A0A6A5AL81</accession>
<dbReference type="AlphaFoldDB" id="A0A6A5AL81"/>
<dbReference type="SMART" id="SM00368">
    <property type="entry name" value="LRR_RI"/>
    <property type="match status" value="3"/>
</dbReference>
<dbReference type="Proteomes" id="UP000469452">
    <property type="component" value="Unassembled WGS sequence"/>
</dbReference>
<evidence type="ECO:0000256" key="1">
    <source>
        <dbReference type="ARBA" id="ARBA00022737"/>
    </source>
</evidence>
<organism evidence="2 3">
    <name type="scientific">Aphanomyces astaci</name>
    <name type="common">Crayfish plague agent</name>
    <dbReference type="NCBI Taxonomy" id="112090"/>
    <lineage>
        <taxon>Eukaryota</taxon>
        <taxon>Sar</taxon>
        <taxon>Stramenopiles</taxon>
        <taxon>Oomycota</taxon>
        <taxon>Saprolegniomycetes</taxon>
        <taxon>Saprolegniales</taxon>
        <taxon>Verrucalvaceae</taxon>
        <taxon>Aphanomyces</taxon>
    </lineage>
</organism>
<sequence length="568" mass="61171">MAASRPRSAAKKSVLATTGCRLLASIEPVDRNAAEGRRRVDDTPSLEDARRLVDEERRRTTTDTLQKFILDAKFLFRNGGFGLSQNESCIQRITALGRSKVTDVNLSHMHLSDLLVESLANYLSTPSCIIVSLNVACTKIVPSAVLRLAAACGPKVQYFTASRTTLPTAVVRSKRVVLPRVAADHLDAAAIAAFVGGRKKPLVEVLDLSGNDITGPDDRRNLFGGLELLANAVAKCPKLTRVMLNHVHLRSDGFVLLALGLQHTTSIHHLEVGGNAMQTNVSNQVCYNGVDSLCEALRGNHSIRFLGLFQNDMDYTCVSKLSAILLVNDTLEHIDLSQNPLGSAALCCLATALRANVPLHTLNVSDAQATCKGCVALADSLLHNTSLTSLESVVVHISTLSQNPGILALGLTTLAGALERNASLTCVKFTPSTSDIAQTEPLATLLQLTEANAALGTMKKALTSFNFAALSPFAQVNFVNKLDACTESELRSLLTNQSFVQCKLSAGQLCALQYYASLDMYTPLRRLLWAYDALNRQEAARLAASVPADDDELAWQESLVDLPPLRST</sequence>
<proteinExistence type="predicted"/>
<dbReference type="EMBL" id="VJMI01011463">
    <property type="protein sequence ID" value="KAF0752721.1"/>
    <property type="molecule type" value="Genomic_DNA"/>
</dbReference>
<dbReference type="PANTHER" id="PTHR24111:SF0">
    <property type="entry name" value="LEUCINE-RICH REPEAT-CONTAINING PROTEIN"/>
    <property type="match status" value="1"/>
</dbReference>